<dbReference type="EMBL" id="ML220121">
    <property type="protein sequence ID" value="TGZ81010.1"/>
    <property type="molecule type" value="Genomic_DNA"/>
</dbReference>
<keyword evidence="3" id="KW-1185">Reference proteome</keyword>
<protein>
    <submittedName>
        <fullName evidence="2">Uncharacterized protein</fullName>
    </submittedName>
</protein>
<feature type="region of interest" description="Disordered" evidence="1">
    <location>
        <begin position="101"/>
        <end position="151"/>
    </location>
</feature>
<feature type="compositionally biased region" description="Pro residues" evidence="1">
    <location>
        <begin position="109"/>
        <end position="130"/>
    </location>
</feature>
<evidence type="ECO:0000313" key="3">
    <source>
        <dbReference type="Proteomes" id="UP000298138"/>
    </source>
</evidence>
<name>A0A4S2MWK2_9PEZI</name>
<dbReference type="InParanoid" id="A0A4S2MWK2"/>
<reference evidence="2 3" key="1">
    <citation type="submission" date="2019-04" db="EMBL/GenBank/DDBJ databases">
        <title>Comparative genomics and transcriptomics to analyze fruiting body development in filamentous ascomycetes.</title>
        <authorList>
            <consortium name="DOE Joint Genome Institute"/>
            <person name="Lutkenhaus R."/>
            <person name="Traeger S."/>
            <person name="Breuer J."/>
            <person name="Kuo A."/>
            <person name="Lipzen A."/>
            <person name="Pangilinan J."/>
            <person name="Dilworth D."/>
            <person name="Sandor L."/>
            <person name="Poggeler S."/>
            <person name="Barry K."/>
            <person name="Grigoriev I.V."/>
            <person name="Nowrousian M."/>
        </authorList>
    </citation>
    <scope>NUCLEOTIDE SEQUENCE [LARGE SCALE GENOMIC DNA]</scope>
    <source>
        <strain evidence="2 3">CBS 389.68</strain>
    </source>
</reference>
<dbReference type="AlphaFoldDB" id="A0A4S2MWK2"/>
<evidence type="ECO:0000313" key="2">
    <source>
        <dbReference type="EMBL" id="TGZ81010.1"/>
    </source>
</evidence>
<sequence>MEQRLPGGAAATNHPPLLAVPAAAAAAAAASKPNDIHTQLNSHTRIASSLRLPLLHPQSRIVQVHEYSQPVTSLPPSLSPQAPLSPPQAHLVSRLAAQRVPSVTHAPAPAHPAPAHPAPAHPAPAHPAPAHPASAPLTVPQQQPNPAQGRSFRRRLTPQPAIPPITARIAEPASDWVRKKQRDCPCADEGSAGYGGGGGIWSWWWEVDGDGQQPATQQ</sequence>
<organism evidence="2 3">
    <name type="scientific">Ascodesmis nigricans</name>
    <dbReference type="NCBI Taxonomy" id="341454"/>
    <lineage>
        <taxon>Eukaryota</taxon>
        <taxon>Fungi</taxon>
        <taxon>Dikarya</taxon>
        <taxon>Ascomycota</taxon>
        <taxon>Pezizomycotina</taxon>
        <taxon>Pezizomycetes</taxon>
        <taxon>Pezizales</taxon>
        <taxon>Ascodesmidaceae</taxon>
        <taxon>Ascodesmis</taxon>
    </lineage>
</organism>
<gene>
    <name evidence="2" type="ORF">EX30DRAFT_340988</name>
</gene>
<evidence type="ECO:0000256" key="1">
    <source>
        <dbReference type="SAM" id="MobiDB-lite"/>
    </source>
</evidence>
<feature type="compositionally biased region" description="Polar residues" evidence="1">
    <location>
        <begin position="139"/>
        <end position="148"/>
    </location>
</feature>
<proteinExistence type="predicted"/>
<dbReference type="Proteomes" id="UP000298138">
    <property type="component" value="Unassembled WGS sequence"/>
</dbReference>
<feature type="region of interest" description="Disordered" evidence="1">
    <location>
        <begin position="197"/>
        <end position="218"/>
    </location>
</feature>
<accession>A0A4S2MWK2</accession>